<protein>
    <recommendedName>
        <fullName evidence="4">Extradiol ring-cleavage dioxygenase class III enzyme subunit B domain-containing protein</fullName>
    </recommendedName>
</protein>
<accession>K1VP02</accession>
<comment type="caution">
    <text evidence="5">The sequence shown here is derived from an EMBL/GenBank/DDBJ whole genome shotgun (WGS) entry which is preliminary data.</text>
</comment>
<keyword evidence="3" id="KW-0472">Membrane</keyword>
<sequence length="509" mass="56722">MFEETSRMRPAWLKLGERITKEKPKGIVVVSSYWVNDERVEELTNGVSVNEDSTNPIHYKYDLLDREFRRKMDDEFYNVRFKSHGDPAMLDAIQKALKDGNVPCELMKRGLDNGVFVPFKVMFGEITDIPIVQVSLPGDPAAEHSAALGKALTAVRDQGYTVICIGQGMTRRDYSMIDDFDAIDYYRAINKAVTADDSLKEVLKLQEEKVFPRIPTRRDYLPLVVAAAAAQPGEKGEVIDAGSDTGEKWREYKVDHGYEACVGKGNKRESGISPFLRLGDTPANPSIISNPPKATSKADVSPRSAWHGRRGANCTVGSTPDKPGVGHHRSGSTKRRRVNEIGVLVSISSIHHQSSMSEQIEKIEVVRSLDTPTIDTVDIHLNHVASIVIGANAQIIGFTLAILAITAALSGYRLLRGLQRRQEGRYTPGEHRILWAVLVVASAYVGHKLWTRLHLAFRVRDLFLAPAFAAGFLWCAQWWLREEQLRYAEYDAQDAKAKQAAKKGGKKVE</sequence>
<dbReference type="InParanoid" id="K1VP02"/>
<evidence type="ECO:0000313" key="6">
    <source>
        <dbReference type="Proteomes" id="UP000006757"/>
    </source>
</evidence>
<dbReference type="Gene3D" id="3.40.830.10">
    <property type="entry name" value="LigB-like"/>
    <property type="match status" value="1"/>
</dbReference>
<evidence type="ECO:0000256" key="1">
    <source>
        <dbReference type="ARBA" id="ARBA00023002"/>
    </source>
</evidence>
<dbReference type="Proteomes" id="UP000006757">
    <property type="component" value="Unassembled WGS sequence"/>
</dbReference>
<evidence type="ECO:0000313" key="5">
    <source>
        <dbReference type="EMBL" id="EKD01157.1"/>
    </source>
</evidence>
<dbReference type="EMBL" id="AMBO01000324">
    <property type="protein sequence ID" value="EKD01157.1"/>
    <property type="molecule type" value="Genomic_DNA"/>
</dbReference>
<dbReference type="HOGENOM" id="CLU_535492_0_0_1"/>
<dbReference type="eggNOG" id="ENOG502QS66">
    <property type="taxonomic scope" value="Eukaryota"/>
</dbReference>
<dbReference type="OrthoDB" id="7396853at2759"/>
<feature type="compositionally biased region" description="Polar residues" evidence="2">
    <location>
        <begin position="283"/>
        <end position="293"/>
    </location>
</feature>
<reference evidence="5 6" key="1">
    <citation type="journal article" date="2012" name="Eukaryot. Cell">
        <title>Genome sequence of the Trichosporon asahii environmental strain CBS 8904.</title>
        <authorList>
            <person name="Yang R.Y."/>
            <person name="Li H.T."/>
            <person name="Zhu H."/>
            <person name="Zhou G.P."/>
            <person name="Wang M."/>
            <person name="Wang L."/>
        </authorList>
    </citation>
    <scope>NUCLEOTIDE SEQUENCE [LARGE SCALE GENOMIC DNA]</scope>
    <source>
        <strain evidence="5 6">CBS 8904</strain>
    </source>
</reference>
<keyword evidence="3" id="KW-0812">Transmembrane</keyword>
<organism evidence="5 6">
    <name type="scientific">Trichosporon asahii var. asahii (strain CBS 8904)</name>
    <name type="common">Yeast</name>
    <dbReference type="NCBI Taxonomy" id="1220162"/>
    <lineage>
        <taxon>Eukaryota</taxon>
        <taxon>Fungi</taxon>
        <taxon>Dikarya</taxon>
        <taxon>Basidiomycota</taxon>
        <taxon>Agaricomycotina</taxon>
        <taxon>Tremellomycetes</taxon>
        <taxon>Trichosporonales</taxon>
        <taxon>Trichosporonaceae</taxon>
        <taxon>Trichosporon</taxon>
    </lineage>
</organism>
<feature type="transmembrane region" description="Helical" evidence="3">
    <location>
        <begin position="433"/>
        <end position="450"/>
    </location>
</feature>
<feature type="transmembrane region" description="Helical" evidence="3">
    <location>
        <begin position="395"/>
        <end position="412"/>
    </location>
</feature>
<gene>
    <name evidence="5" type="ORF">A1Q2_04480</name>
</gene>
<evidence type="ECO:0000256" key="2">
    <source>
        <dbReference type="SAM" id="MobiDB-lite"/>
    </source>
</evidence>
<dbReference type="GO" id="GO:0016702">
    <property type="term" value="F:oxidoreductase activity, acting on single donors with incorporation of molecular oxygen, incorporation of two atoms of oxygen"/>
    <property type="evidence" value="ECO:0007669"/>
    <property type="project" value="UniProtKB-ARBA"/>
</dbReference>
<dbReference type="AlphaFoldDB" id="K1VP02"/>
<feature type="domain" description="Extradiol ring-cleavage dioxygenase class III enzyme subunit B" evidence="4">
    <location>
        <begin position="15"/>
        <end position="168"/>
    </location>
</feature>
<keyword evidence="3" id="KW-1133">Transmembrane helix</keyword>
<dbReference type="SUPFAM" id="SSF53213">
    <property type="entry name" value="LigB-like"/>
    <property type="match status" value="1"/>
</dbReference>
<name>K1VP02_TRIAC</name>
<dbReference type="STRING" id="1220162.K1VP02"/>
<dbReference type="InterPro" id="IPR004183">
    <property type="entry name" value="Xdiol_dOase_suB"/>
</dbReference>
<dbReference type="PANTHER" id="PTHR30096">
    <property type="entry name" value="4,5-DOPA DIOXYGENASE EXTRADIOL-LIKE PROTEIN"/>
    <property type="match status" value="1"/>
</dbReference>
<feature type="compositionally biased region" description="Basic residues" evidence="2">
    <location>
        <begin position="325"/>
        <end position="335"/>
    </location>
</feature>
<proteinExistence type="predicted"/>
<feature type="transmembrane region" description="Helical" evidence="3">
    <location>
        <begin position="462"/>
        <end position="480"/>
    </location>
</feature>
<keyword evidence="1" id="KW-0560">Oxidoreductase</keyword>
<feature type="region of interest" description="Disordered" evidence="2">
    <location>
        <begin position="282"/>
        <end position="335"/>
    </location>
</feature>
<keyword evidence="6" id="KW-1185">Reference proteome</keyword>
<evidence type="ECO:0000259" key="4">
    <source>
        <dbReference type="Pfam" id="PF02900"/>
    </source>
</evidence>
<dbReference type="GO" id="GO:0008198">
    <property type="term" value="F:ferrous iron binding"/>
    <property type="evidence" value="ECO:0007669"/>
    <property type="project" value="InterPro"/>
</dbReference>
<dbReference type="Pfam" id="PF02900">
    <property type="entry name" value="LigB"/>
    <property type="match status" value="1"/>
</dbReference>
<dbReference type="PANTHER" id="PTHR30096:SF0">
    <property type="entry name" value="4,5-DOPA DIOXYGENASE EXTRADIOL-LIKE PROTEIN"/>
    <property type="match status" value="1"/>
</dbReference>
<evidence type="ECO:0000256" key="3">
    <source>
        <dbReference type="SAM" id="Phobius"/>
    </source>
</evidence>